<dbReference type="PANTHER" id="PTHR39176">
    <property type="entry name" value="PERIPLASMIC PROTEIN-RELATED"/>
    <property type="match status" value="1"/>
</dbReference>
<dbReference type="RefSeq" id="WP_043917698.1">
    <property type="nucleotide sequence ID" value="NZ_FZPF01000008.1"/>
</dbReference>
<feature type="signal peptide" evidence="1">
    <location>
        <begin position="1"/>
        <end position="19"/>
    </location>
</feature>
<accession>A0A0D1EP57</accession>
<dbReference type="OrthoDB" id="7340239at2"/>
<gene>
    <name evidence="3" type="ORF">jaqu_08450</name>
</gene>
<evidence type="ECO:0000259" key="2">
    <source>
        <dbReference type="Pfam" id="PF07007"/>
    </source>
</evidence>
<evidence type="ECO:0000256" key="1">
    <source>
        <dbReference type="SAM" id="SignalP"/>
    </source>
</evidence>
<reference evidence="3 4" key="1">
    <citation type="submission" date="2015-02" db="EMBL/GenBank/DDBJ databases">
        <title>Genome Sequence of Jannaschia aquimarina DSM28248, a member of the Roseobacter clade.</title>
        <authorList>
            <person name="Voget S."/>
            <person name="Daniel R."/>
        </authorList>
    </citation>
    <scope>NUCLEOTIDE SEQUENCE [LARGE SCALE GENOMIC DNA]</scope>
    <source>
        <strain evidence="3 4">GSW-M26</strain>
    </source>
</reference>
<dbReference type="Pfam" id="PF07007">
    <property type="entry name" value="LprI"/>
    <property type="match status" value="1"/>
</dbReference>
<feature type="domain" description="Lysozyme inhibitor LprI-like N-terminal" evidence="2">
    <location>
        <begin position="51"/>
        <end position="154"/>
    </location>
</feature>
<name>A0A0D1EP57_9RHOB</name>
<dbReference type="PATRIC" id="fig|935700.4.peg.889"/>
<dbReference type="InterPro" id="IPR009739">
    <property type="entry name" value="LprI-like_N"/>
</dbReference>
<keyword evidence="4" id="KW-1185">Reference proteome</keyword>
<organism evidence="3 4">
    <name type="scientific">Jannaschia aquimarina</name>
    <dbReference type="NCBI Taxonomy" id="935700"/>
    <lineage>
        <taxon>Bacteria</taxon>
        <taxon>Pseudomonadati</taxon>
        <taxon>Pseudomonadota</taxon>
        <taxon>Alphaproteobacteria</taxon>
        <taxon>Rhodobacterales</taxon>
        <taxon>Roseobacteraceae</taxon>
        <taxon>Jannaschia</taxon>
    </lineage>
</organism>
<dbReference type="EMBL" id="JYFE01000018">
    <property type="protein sequence ID" value="KIT17430.1"/>
    <property type="molecule type" value="Genomic_DNA"/>
</dbReference>
<comment type="caution">
    <text evidence="3">The sequence shown here is derived from an EMBL/GenBank/DDBJ whole genome shotgun (WGS) entry which is preliminary data.</text>
</comment>
<protein>
    <recommendedName>
        <fullName evidence="2">Lysozyme inhibitor LprI-like N-terminal domain-containing protein</fullName>
    </recommendedName>
</protein>
<sequence>MRALIIPLALMAAPSAAQEIVFDPSPVEICLSVHRNDDRTPDCVGAAAETCMEQTDGGYSTVGMAKCTNAETDEWDRLLNAEYQALRAELEEADARFGGGIDRSDAIRDAQRAWIAFRDADCMAKYAQYQDGTIRTTIGTICHLTHTARRTLELRGMREGLDGDL</sequence>
<evidence type="ECO:0000313" key="4">
    <source>
        <dbReference type="Proteomes" id="UP000032232"/>
    </source>
</evidence>
<dbReference type="STRING" id="935700.jaqu_08450"/>
<dbReference type="Gene3D" id="1.20.1270.180">
    <property type="match status" value="1"/>
</dbReference>
<proteinExistence type="predicted"/>
<dbReference type="Proteomes" id="UP000032232">
    <property type="component" value="Unassembled WGS sequence"/>
</dbReference>
<dbReference type="PANTHER" id="PTHR39176:SF1">
    <property type="entry name" value="PERIPLASMIC PROTEIN"/>
    <property type="match status" value="1"/>
</dbReference>
<evidence type="ECO:0000313" key="3">
    <source>
        <dbReference type="EMBL" id="KIT17430.1"/>
    </source>
</evidence>
<dbReference type="AlphaFoldDB" id="A0A0D1EP57"/>
<feature type="chain" id="PRO_5002230481" description="Lysozyme inhibitor LprI-like N-terminal domain-containing protein" evidence="1">
    <location>
        <begin position="20"/>
        <end position="165"/>
    </location>
</feature>
<keyword evidence="1" id="KW-0732">Signal</keyword>